<dbReference type="GO" id="GO:0007017">
    <property type="term" value="P:microtubule-based process"/>
    <property type="evidence" value="ECO:0007669"/>
    <property type="project" value="InterPro"/>
</dbReference>
<dbReference type="PANTHER" id="PTHR15346">
    <property type="entry name" value="DYNACTIN SUBUNIT"/>
    <property type="match status" value="1"/>
</dbReference>
<dbReference type="RefSeq" id="XP_067067294.1">
    <property type="nucleotide sequence ID" value="XM_067210768.1"/>
</dbReference>
<keyword evidence="3" id="KW-0175">Coiled coil</keyword>
<dbReference type="Pfam" id="PF04912">
    <property type="entry name" value="Dynamitin"/>
    <property type="match status" value="1"/>
</dbReference>
<accession>A0A1J4MLU4</accession>
<dbReference type="GO" id="GO:0005737">
    <property type="term" value="C:cytoplasm"/>
    <property type="evidence" value="ECO:0007669"/>
    <property type="project" value="UniProtKB-SubCell"/>
</dbReference>
<dbReference type="AlphaFoldDB" id="A0A1J4MLU4"/>
<evidence type="ECO:0000256" key="1">
    <source>
        <dbReference type="ARBA" id="ARBA00004496"/>
    </source>
</evidence>
<name>A0A1J4MLU4_9CRYT</name>
<feature type="coiled-coil region" evidence="3">
    <location>
        <begin position="273"/>
        <end position="307"/>
    </location>
</feature>
<sequence length="393" mass="44622">MLRSAEDTVFEYDPELGNNSGDQKSAKETDNQIKNMQESTSRSDKQSILGEVLKTEYLKLIQSVASEKNIKVGRLAPPNISTESYQGALTRIKVDLDEIKETIETTQKIIDKDEKISQTTLFSSPDILLGEIEQLRSQLNILANKQASFSNQLPSSDSLKQQTISFKDIVDELLHCANTLKSTKYLQNNSDNITDIDESNKENNENLTEVSIICVGDNNSSLNLKDLVDLERRISLIESYLGIDQLSTMPYSDIQSAINDMSRKLSLLDSNRLEGIFRRVQALSSSIEQLNKKRRDLNDKLFDETDSTRITKLYDILQQWKSSGAILPFILERLKLLQIFHQDMAQINSRIAVMESQQCDIEKILETCKLSFEKLNNTISLACKQLQNIQNIN</sequence>
<evidence type="ECO:0000256" key="4">
    <source>
        <dbReference type="SAM" id="MobiDB-lite"/>
    </source>
</evidence>
<reference evidence="5 6" key="1">
    <citation type="submission" date="2016-10" db="EMBL/GenBank/DDBJ databases">
        <title>Reductive evolution of mitochondrial metabolism and differential evolution of invasion-related proteins in Cryptosporidium.</title>
        <authorList>
            <person name="Liu S."/>
            <person name="Roellig D.M."/>
            <person name="Guo Y."/>
            <person name="Li N."/>
            <person name="Frace M.A."/>
            <person name="Tang K."/>
            <person name="Zhang L."/>
            <person name="Feng Y."/>
            <person name="Xiao L."/>
        </authorList>
    </citation>
    <scope>NUCLEOTIDE SEQUENCE [LARGE SCALE GENOMIC DNA]</scope>
    <source>
        <strain evidence="5">30847</strain>
    </source>
</reference>
<dbReference type="InterPro" id="IPR028133">
    <property type="entry name" value="Dynamitin"/>
</dbReference>
<proteinExistence type="predicted"/>
<dbReference type="GeneID" id="92364712"/>
<dbReference type="EMBL" id="LRBS01000096">
    <property type="protein sequence ID" value="OII74427.1"/>
    <property type="molecule type" value="Genomic_DNA"/>
</dbReference>
<evidence type="ECO:0000256" key="2">
    <source>
        <dbReference type="ARBA" id="ARBA00022490"/>
    </source>
</evidence>
<evidence type="ECO:0000256" key="3">
    <source>
        <dbReference type="SAM" id="Coils"/>
    </source>
</evidence>
<protein>
    <submittedName>
        <fullName evidence="5">Uncharacterized protein</fullName>
    </submittedName>
</protein>
<dbReference type="OrthoDB" id="4977at2759"/>
<comment type="caution">
    <text evidence="5">The sequence shown here is derived from an EMBL/GenBank/DDBJ whole genome shotgun (WGS) entry which is preliminary data.</text>
</comment>
<evidence type="ECO:0000313" key="6">
    <source>
        <dbReference type="Proteomes" id="UP000186804"/>
    </source>
</evidence>
<feature type="region of interest" description="Disordered" evidence="4">
    <location>
        <begin position="1"/>
        <end position="45"/>
    </location>
</feature>
<dbReference type="GO" id="GO:0005869">
    <property type="term" value="C:dynactin complex"/>
    <property type="evidence" value="ECO:0007669"/>
    <property type="project" value="InterPro"/>
</dbReference>
<dbReference type="Proteomes" id="UP000186804">
    <property type="component" value="Unassembled WGS sequence"/>
</dbReference>
<organism evidence="5 6">
    <name type="scientific">Cryptosporidium andersoni</name>
    <dbReference type="NCBI Taxonomy" id="117008"/>
    <lineage>
        <taxon>Eukaryota</taxon>
        <taxon>Sar</taxon>
        <taxon>Alveolata</taxon>
        <taxon>Apicomplexa</taxon>
        <taxon>Conoidasida</taxon>
        <taxon>Coccidia</taxon>
        <taxon>Eucoccidiorida</taxon>
        <taxon>Eimeriorina</taxon>
        <taxon>Cryptosporidiidae</taxon>
        <taxon>Cryptosporidium</taxon>
    </lineage>
</organism>
<dbReference type="VEuPathDB" id="CryptoDB:cand_005270"/>
<keyword evidence="2" id="KW-0963">Cytoplasm</keyword>
<gene>
    <name evidence="5" type="ORF">cand_005270</name>
</gene>
<comment type="subcellular location">
    <subcellularLocation>
        <location evidence="1">Cytoplasm</location>
    </subcellularLocation>
</comment>
<evidence type="ECO:0000313" key="5">
    <source>
        <dbReference type="EMBL" id="OII74427.1"/>
    </source>
</evidence>
<keyword evidence="6" id="KW-1185">Reference proteome</keyword>